<dbReference type="PANTHER" id="PTHR36183">
    <property type="entry name" value="BETA-GLUCURONIDASE"/>
    <property type="match status" value="1"/>
</dbReference>
<evidence type="ECO:0000313" key="3">
    <source>
        <dbReference type="EMBL" id="OJJ46450.1"/>
    </source>
</evidence>
<dbReference type="InterPro" id="IPR052974">
    <property type="entry name" value="GH79_Enzymes"/>
</dbReference>
<feature type="chain" id="PRO_5012115047" description="Beta-glucuronidase C-terminal domain-containing protein" evidence="1">
    <location>
        <begin position="20"/>
        <end position="505"/>
    </location>
</feature>
<evidence type="ECO:0000256" key="1">
    <source>
        <dbReference type="SAM" id="SignalP"/>
    </source>
</evidence>
<evidence type="ECO:0000313" key="4">
    <source>
        <dbReference type="Proteomes" id="UP000184188"/>
    </source>
</evidence>
<dbReference type="GeneID" id="34614294"/>
<dbReference type="PANTHER" id="PTHR36183:SF2">
    <property type="entry name" value="BETA-GLUCURONIDASE C-TERMINAL DOMAIN-CONTAINING PROTEIN"/>
    <property type="match status" value="1"/>
</dbReference>
<keyword evidence="4" id="KW-1185">Reference proteome</keyword>
<dbReference type="Gene3D" id="2.60.40.1180">
    <property type="entry name" value="Golgi alpha-mannosidase II"/>
    <property type="match status" value="1"/>
</dbReference>
<dbReference type="Pfam" id="PF16862">
    <property type="entry name" value="Glyco_hydro_79C"/>
    <property type="match status" value="1"/>
</dbReference>
<organism evidence="3 4">
    <name type="scientific">Penicilliopsis zonata CBS 506.65</name>
    <dbReference type="NCBI Taxonomy" id="1073090"/>
    <lineage>
        <taxon>Eukaryota</taxon>
        <taxon>Fungi</taxon>
        <taxon>Dikarya</taxon>
        <taxon>Ascomycota</taxon>
        <taxon>Pezizomycotina</taxon>
        <taxon>Eurotiomycetes</taxon>
        <taxon>Eurotiomycetidae</taxon>
        <taxon>Eurotiales</taxon>
        <taxon>Aspergillaceae</taxon>
        <taxon>Penicilliopsis</taxon>
    </lineage>
</organism>
<keyword evidence="1" id="KW-0732">Signal</keyword>
<reference evidence="4" key="1">
    <citation type="journal article" date="2017" name="Genome Biol.">
        <title>Comparative genomics reveals high biological diversity and specific adaptations in the industrially and medically important fungal genus Aspergillus.</title>
        <authorList>
            <person name="de Vries R.P."/>
            <person name="Riley R."/>
            <person name="Wiebenga A."/>
            <person name="Aguilar-Osorio G."/>
            <person name="Amillis S."/>
            <person name="Uchima C.A."/>
            <person name="Anderluh G."/>
            <person name="Asadollahi M."/>
            <person name="Askin M."/>
            <person name="Barry K."/>
            <person name="Battaglia E."/>
            <person name="Bayram O."/>
            <person name="Benocci T."/>
            <person name="Braus-Stromeyer S.A."/>
            <person name="Caldana C."/>
            <person name="Canovas D."/>
            <person name="Cerqueira G.C."/>
            <person name="Chen F."/>
            <person name="Chen W."/>
            <person name="Choi C."/>
            <person name="Clum A."/>
            <person name="Dos Santos R.A."/>
            <person name="Damasio A.R."/>
            <person name="Diallinas G."/>
            <person name="Emri T."/>
            <person name="Fekete E."/>
            <person name="Flipphi M."/>
            <person name="Freyberg S."/>
            <person name="Gallo A."/>
            <person name="Gournas C."/>
            <person name="Habgood R."/>
            <person name="Hainaut M."/>
            <person name="Harispe M.L."/>
            <person name="Henrissat B."/>
            <person name="Hilden K.S."/>
            <person name="Hope R."/>
            <person name="Hossain A."/>
            <person name="Karabika E."/>
            <person name="Karaffa L."/>
            <person name="Karanyi Z."/>
            <person name="Krasevec N."/>
            <person name="Kuo A."/>
            <person name="Kusch H."/>
            <person name="LaButti K."/>
            <person name="Lagendijk E.L."/>
            <person name="Lapidus A."/>
            <person name="Levasseur A."/>
            <person name="Lindquist E."/>
            <person name="Lipzen A."/>
            <person name="Logrieco A.F."/>
            <person name="MacCabe A."/>
            <person name="Maekelae M.R."/>
            <person name="Malavazi I."/>
            <person name="Melin P."/>
            <person name="Meyer V."/>
            <person name="Mielnichuk N."/>
            <person name="Miskei M."/>
            <person name="Molnar A.P."/>
            <person name="Mule G."/>
            <person name="Ngan C.Y."/>
            <person name="Orejas M."/>
            <person name="Orosz E."/>
            <person name="Ouedraogo J.P."/>
            <person name="Overkamp K.M."/>
            <person name="Park H.-S."/>
            <person name="Perrone G."/>
            <person name="Piumi F."/>
            <person name="Punt P.J."/>
            <person name="Ram A.F."/>
            <person name="Ramon A."/>
            <person name="Rauscher S."/>
            <person name="Record E."/>
            <person name="Riano-Pachon D.M."/>
            <person name="Robert V."/>
            <person name="Roehrig J."/>
            <person name="Ruller R."/>
            <person name="Salamov A."/>
            <person name="Salih N.S."/>
            <person name="Samson R.A."/>
            <person name="Sandor E."/>
            <person name="Sanguinetti M."/>
            <person name="Schuetze T."/>
            <person name="Sepcic K."/>
            <person name="Shelest E."/>
            <person name="Sherlock G."/>
            <person name="Sophianopoulou V."/>
            <person name="Squina F.M."/>
            <person name="Sun H."/>
            <person name="Susca A."/>
            <person name="Todd R.B."/>
            <person name="Tsang A."/>
            <person name="Unkles S.E."/>
            <person name="van de Wiele N."/>
            <person name="van Rossen-Uffink D."/>
            <person name="Oliveira J.V."/>
            <person name="Vesth T.C."/>
            <person name="Visser J."/>
            <person name="Yu J.-H."/>
            <person name="Zhou M."/>
            <person name="Andersen M.R."/>
            <person name="Archer D.B."/>
            <person name="Baker S.E."/>
            <person name="Benoit I."/>
            <person name="Brakhage A.A."/>
            <person name="Braus G.H."/>
            <person name="Fischer R."/>
            <person name="Frisvad J.C."/>
            <person name="Goldman G.H."/>
            <person name="Houbraken J."/>
            <person name="Oakley B."/>
            <person name="Pocsi I."/>
            <person name="Scazzocchio C."/>
            <person name="Seiboth B."/>
            <person name="vanKuyk P.A."/>
            <person name="Wortman J."/>
            <person name="Dyer P.S."/>
            <person name="Grigoriev I.V."/>
        </authorList>
    </citation>
    <scope>NUCLEOTIDE SEQUENCE [LARGE SCALE GENOMIC DNA]</scope>
    <source>
        <strain evidence="4">CBS 506.65</strain>
    </source>
</reference>
<dbReference type="VEuPathDB" id="FungiDB:ASPZODRAFT_2129467"/>
<dbReference type="EMBL" id="KV878342">
    <property type="protein sequence ID" value="OJJ46450.1"/>
    <property type="molecule type" value="Genomic_DNA"/>
</dbReference>
<dbReference type="InterPro" id="IPR017853">
    <property type="entry name" value="GH"/>
</dbReference>
<name>A0A1L9SGT5_9EURO</name>
<dbReference type="AlphaFoldDB" id="A0A1L9SGT5"/>
<dbReference type="SUPFAM" id="SSF51445">
    <property type="entry name" value="(Trans)glycosidases"/>
    <property type="match status" value="1"/>
</dbReference>
<dbReference type="OrthoDB" id="2831684at2759"/>
<feature type="signal peptide" evidence="1">
    <location>
        <begin position="1"/>
        <end position="19"/>
    </location>
</feature>
<evidence type="ECO:0000259" key="2">
    <source>
        <dbReference type="Pfam" id="PF16862"/>
    </source>
</evidence>
<accession>A0A1L9SGT5</accession>
<dbReference type="Proteomes" id="UP000184188">
    <property type="component" value="Unassembled WGS sequence"/>
</dbReference>
<dbReference type="InterPro" id="IPR013780">
    <property type="entry name" value="Glyco_hydro_b"/>
</dbReference>
<dbReference type="RefSeq" id="XP_022580960.1">
    <property type="nucleotide sequence ID" value="XM_022727830.1"/>
</dbReference>
<dbReference type="Gene3D" id="3.20.20.80">
    <property type="entry name" value="Glycosidases"/>
    <property type="match status" value="1"/>
</dbReference>
<gene>
    <name evidence="3" type="ORF">ASPZODRAFT_2129467</name>
</gene>
<dbReference type="InterPro" id="IPR031728">
    <property type="entry name" value="GlcAase_C"/>
</dbReference>
<sequence>MTLSMELAVLAVLLPLAASVTNITSTISLSPAQTPSPGKQMHDAIYNSFSIEFSFMVEYAGNDSHPNTFSQQVIQNLVDISGEPPMFRVGGSTQSLAVYYPDQAEAIIDPFESIASTQPNYSFIGPAFLQSFHQFPVDTKYIFGLNFYNPDETLFDIGDGLAQCVLEAHAAYTSLGDALYAFEIGNEVDVWPGTDMRSANWTLDDYVKQWNHYAANISLNLTGKDDLQLFQGCVFESPRNDVANAEADGMTTKRAKTVSDHDYMGTNCGYTGVGPTIESTIFNRTLVLSILWYHEYLGNLTRASGIPYVLGETNSIACEGAEGISDVMASAIWAVDYVMYLSSLQVDRVHFHMCTRCRYSAWVATPFNGTDPQVYPLYYASLFNAQVFAGGEKQTEVLVNTTSMGAYAVYAGGELESLVAVSVSIWNSTEDATARPYTALQLPEGWEQARVFRLTNPGVDVATDITFAGQSVNQAGEMVGEKKYEDVLENGVVLVGAGEAVLIQL</sequence>
<proteinExistence type="predicted"/>
<feature type="domain" description="Beta-glucuronidase C-terminal" evidence="2">
    <location>
        <begin position="406"/>
        <end position="502"/>
    </location>
</feature>
<protein>
    <recommendedName>
        <fullName evidence="2">Beta-glucuronidase C-terminal domain-containing protein</fullName>
    </recommendedName>
</protein>